<evidence type="ECO:0000313" key="5">
    <source>
        <dbReference type="Proteomes" id="UP000627292"/>
    </source>
</evidence>
<organism evidence="4 5">
    <name type="scientific">Filimonas zeae</name>
    <dbReference type="NCBI Taxonomy" id="1737353"/>
    <lineage>
        <taxon>Bacteria</taxon>
        <taxon>Pseudomonadati</taxon>
        <taxon>Bacteroidota</taxon>
        <taxon>Chitinophagia</taxon>
        <taxon>Chitinophagales</taxon>
        <taxon>Chitinophagaceae</taxon>
        <taxon>Filimonas</taxon>
    </lineage>
</organism>
<evidence type="ECO:0000259" key="2">
    <source>
        <dbReference type="Pfam" id="PF04773"/>
    </source>
</evidence>
<dbReference type="PIRSF" id="PIRSF018266">
    <property type="entry name" value="FecR"/>
    <property type="match status" value="1"/>
</dbReference>
<evidence type="ECO:0000313" key="4">
    <source>
        <dbReference type="EMBL" id="GGH76006.1"/>
    </source>
</evidence>
<gene>
    <name evidence="4" type="ORF">GCM10011379_40190</name>
</gene>
<dbReference type="GO" id="GO:0016989">
    <property type="term" value="F:sigma factor antagonist activity"/>
    <property type="evidence" value="ECO:0007669"/>
    <property type="project" value="TreeGrafter"/>
</dbReference>
<evidence type="ECO:0000259" key="3">
    <source>
        <dbReference type="Pfam" id="PF16344"/>
    </source>
</evidence>
<keyword evidence="5" id="KW-1185">Reference proteome</keyword>
<reference evidence="4" key="2">
    <citation type="submission" date="2020-09" db="EMBL/GenBank/DDBJ databases">
        <authorList>
            <person name="Sun Q."/>
            <person name="Zhou Y."/>
        </authorList>
    </citation>
    <scope>NUCLEOTIDE SEQUENCE</scope>
    <source>
        <strain evidence="4">CGMCC 1.15290</strain>
    </source>
</reference>
<dbReference type="Pfam" id="PF16344">
    <property type="entry name" value="FecR_C"/>
    <property type="match status" value="1"/>
</dbReference>
<comment type="caution">
    <text evidence="4">The sequence shown here is derived from an EMBL/GenBank/DDBJ whole genome shotgun (WGS) entry which is preliminary data.</text>
</comment>
<dbReference type="FunFam" id="2.60.120.1440:FF:000001">
    <property type="entry name" value="Putative anti-sigma factor"/>
    <property type="match status" value="1"/>
</dbReference>
<feature type="domain" description="FecR protein" evidence="2">
    <location>
        <begin position="127"/>
        <end position="220"/>
    </location>
</feature>
<dbReference type="AlphaFoldDB" id="A0A917J1N2"/>
<dbReference type="InterPro" id="IPR012373">
    <property type="entry name" value="Ferrdict_sens_TM"/>
</dbReference>
<dbReference type="RefSeq" id="WP_188955693.1">
    <property type="nucleotide sequence ID" value="NZ_BMIB01000004.1"/>
</dbReference>
<dbReference type="InterPro" id="IPR032508">
    <property type="entry name" value="FecR_C"/>
</dbReference>
<name>A0A917J1N2_9BACT</name>
<keyword evidence="1" id="KW-0472">Membrane</keyword>
<evidence type="ECO:0008006" key="6">
    <source>
        <dbReference type="Google" id="ProtNLM"/>
    </source>
</evidence>
<keyword evidence="1" id="KW-0812">Transmembrane</keyword>
<dbReference type="InterPro" id="IPR006860">
    <property type="entry name" value="FecR"/>
</dbReference>
<accession>A0A917J1N2</accession>
<keyword evidence="1" id="KW-1133">Transmembrane helix</keyword>
<dbReference type="EMBL" id="BMIB01000004">
    <property type="protein sequence ID" value="GGH76006.1"/>
    <property type="molecule type" value="Genomic_DNA"/>
</dbReference>
<reference evidence="4" key="1">
    <citation type="journal article" date="2014" name="Int. J. Syst. Evol. Microbiol.">
        <title>Complete genome sequence of Corynebacterium casei LMG S-19264T (=DSM 44701T), isolated from a smear-ripened cheese.</title>
        <authorList>
            <consortium name="US DOE Joint Genome Institute (JGI-PGF)"/>
            <person name="Walter F."/>
            <person name="Albersmeier A."/>
            <person name="Kalinowski J."/>
            <person name="Ruckert C."/>
        </authorList>
    </citation>
    <scope>NUCLEOTIDE SEQUENCE</scope>
    <source>
        <strain evidence="4">CGMCC 1.15290</strain>
    </source>
</reference>
<feature type="domain" description="Protein FecR C-terminal" evidence="3">
    <location>
        <begin position="297"/>
        <end position="365"/>
    </location>
</feature>
<dbReference type="Gene3D" id="3.55.50.30">
    <property type="match status" value="1"/>
</dbReference>
<dbReference type="PANTHER" id="PTHR30273:SF2">
    <property type="entry name" value="PROTEIN FECR"/>
    <property type="match status" value="1"/>
</dbReference>
<dbReference type="PANTHER" id="PTHR30273">
    <property type="entry name" value="PERIPLASMIC SIGNAL SENSOR AND SIGMA FACTOR ACTIVATOR FECR-RELATED"/>
    <property type="match status" value="1"/>
</dbReference>
<feature type="transmembrane region" description="Helical" evidence="1">
    <location>
        <begin position="92"/>
        <end position="113"/>
    </location>
</feature>
<sequence length="368" mass="41573">MTQNHLAALIAKKKAGEISPSELIELNALLKADADAQQTLDKVDAIWNIPLENAYVQEEYVTERWNALSNRLFETAVPEVLPRKRSGIVRKLVLYTAAAACLTAVVTGSIWLWNYYHCPAAPKQNIVSTKNGSKSKIELPDGTQVWLNSGSQLIYNDAYGKELREIHLSGEAFFDVAKDAEHPFIIHANELDIKVLGTAFNVRAYPDDKRTEAALIRGLIEVSFKGRPSDRLYLKPNEKISVMNGEMLKTEIQEKPEIAVTQAPLRSQEEPLISFSKVTGQSPADSTIPETAWIKNKLIFRNKSFEELAKDMERWYNVSFNCKDSALLQKHFTGSFYHETVSEALEILKLSYPFHYTLDKNKNTIVIE</sequence>
<dbReference type="Pfam" id="PF04773">
    <property type="entry name" value="FecR"/>
    <property type="match status" value="1"/>
</dbReference>
<dbReference type="Proteomes" id="UP000627292">
    <property type="component" value="Unassembled WGS sequence"/>
</dbReference>
<protein>
    <recommendedName>
        <fullName evidence="6">FecR family protein</fullName>
    </recommendedName>
</protein>
<proteinExistence type="predicted"/>
<evidence type="ECO:0000256" key="1">
    <source>
        <dbReference type="SAM" id="Phobius"/>
    </source>
</evidence>
<dbReference type="Gene3D" id="2.60.120.1440">
    <property type="match status" value="1"/>
</dbReference>